<name>A0A225DPH1_9BACT</name>
<proteinExistence type="predicted"/>
<evidence type="ECO:0000313" key="1">
    <source>
        <dbReference type="EMBL" id="OWK38255.1"/>
    </source>
</evidence>
<dbReference type="InterPro" id="IPR006311">
    <property type="entry name" value="TAT_signal"/>
</dbReference>
<dbReference type="AlphaFoldDB" id="A0A225DPH1"/>
<dbReference type="InterPro" id="IPR010869">
    <property type="entry name" value="DUF1501"/>
</dbReference>
<reference evidence="2" key="1">
    <citation type="submission" date="2017-06" db="EMBL/GenBank/DDBJ databases">
        <title>Genome analysis of Fimbriiglobus ruber SP5, the first member of the order Planctomycetales with confirmed chitinolytic capability.</title>
        <authorList>
            <person name="Ravin N.V."/>
            <person name="Rakitin A.L."/>
            <person name="Ivanova A.A."/>
            <person name="Beletsky A.V."/>
            <person name="Kulichevskaya I.S."/>
            <person name="Mardanov A.V."/>
            <person name="Dedysh S.N."/>
        </authorList>
    </citation>
    <scope>NUCLEOTIDE SEQUENCE [LARGE SCALE GENOMIC DNA]</scope>
    <source>
        <strain evidence="2">SP5</strain>
    </source>
</reference>
<protein>
    <submittedName>
        <fullName evidence="1">Sulfatase</fullName>
    </submittedName>
</protein>
<dbReference type="EMBL" id="NIDE01000014">
    <property type="protein sequence ID" value="OWK38255.1"/>
    <property type="molecule type" value="Genomic_DNA"/>
</dbReference>
<dbReference type="PROSITE" id="PS51318">
    <property type="entry name" value="TAT"/>
    <property type="match status" value="1"/>
</dbReference>
<dbReference type="RefSeq" id="WP_088258091.1">
    <property type="nucleotide sequence ID" value="NZ_NIDE01000014.1"/>
</dbReference>
<dbReference type="OrthoDB" id="10000625at2"/>
<organism evidence="1 2">
    <name type="scientific">Fimbriiglobus ruber</name>
    <dbReference type="NCBI Taxonomy" id="1908690"/>
    <lineage>
        <taxon>Bacteria</taxon>
        <taxon>Pseudomonadati</taxon>
        <taxon>Planctomycetota</taxon>
        <taxon>Planctomycetia</taxon>
        <taxon>Gemmatales</taxon>
        <taxon>Gemmataceae</taxon>
        <taxon>Fimbriiglobus</taxon>
    </lineage>
</organism>
<evidence type="ECO:0000313" key="2">
    <source>
        <dbReference type="Proteomes" id="UP000214646"/>
    </source>
</evidence>
<gene>
    <name evidence="1" type="ORF">FRUB_07375</name>
</gene>
<comment type="caution">
    <text evidence="1">The sequence shown here is derived from an EMBL/GenBank/DDBJ whole genome shotgun (WGS) entry which is preliminary data.</text>
</comment>
<sequence>MSRPHGRCRGVTRRSFLADTGLGFTGLALGAMLFQDGVATAADPKVGTESGPHHPAKAKNVIWIFLCGGVSHLESWDPKPELNEYAGKSSLSDEFCKQSDRVRPGD</sequence>
<dbReference type="Pfam" id="PF07394">
    <property type="entry name" value="DUF1501"/>
    <property type="match status" value="1"/>
</dbReference>
<dbReference type="Proteomes" id="UP000214646">
    <property type="component" value="Unassembled WGS sequence"/>
</dbReference>
<keyword evidence="2" id="KW-1185">Reference proteome</keyword>
<accession>A0A225DPH1</accession>